<sequence length="158" mass="17360">MFELLGIVFGGVSRLYQAHIEMQDKDKERQHEAVMYDKQVTLQAQKSEADKSLRQMDVDLAREAGELEALTTAIKSQSQEATSAGGWTLALSASVRPVTSYWLLAIYSAAKGATLYLAMQTGISLAEAVKAAYTEFDGALLGSIISFWFADRSLRKSK</sequence>
<protein>
    <recommendedName>
        <fullName evidence="2">Holin of 3TMs, for gene-transfer release</fullName>
    </recommendedName>
</protein>
<reference evidence="1" key="1">
    <citation type="submission" date="2020-04" db="EMBL/GenBank/DDBJ databases">
        <authorList>
            <person name="Chiriac C."/>
            <person name="Salcher M."/>
            <person name="Ghai R."/>
            <person name="Kavagutti S V."/>
        </authorList>
    </citation>
    <scope>NUCLEOTIDE SEQUENCE</scope>
</reference>
<evidence type="ECO:0000313" key="1">
    <source>
        <dbReference type="EMBL" id="CAB4147444.1"/>
    </source>
</evidence>
<proteinExistence type="predicted"/>
<organism evidence="1">
    <name type="scientific">uncultured Caudovirales phage</name>
    <dbReference type="NCBI Taxonomy" id="2100421"/>
    <lineage>
        <taxon>Viruses</taxon>
        <taxon>Duplodnaviria</taxon>
        <taxon>Heunggongvirae</taxon>
        <taxon>Uroviricota</taxon>
        <taxon>Caudoviricetes</taxon>
        <taxon>Peduoviridae</taxon>
        <taxon>Maltschvirus</taxon>
        <taxon>Maltschvirus maltsch</taxon>
    </lineage>
</organism>
<gene>
    <name evidence="1" type="ORF">UFOVP513_33</name>
</gene>
<evidence type="ECO:0008006" key="2">
    <source>
        <dbReference type="Google" id="ProtNLM"/>
    </source>
</evidence>
<name>A0A6J5MKV1_9CAUD</name>
<accession>A0A6J5MKV1</accession>
<dbReference type="EMBL" id="LR796476">
    <property type="protein sequence ID" value="CAB4147444.1"/>
    <property type="molecule type" value="Genomic_DNA"/>
</dbReference>